<keyword evidence="5 6" id="KW-0472">Membrane</keyword>
<gene>
    <name evidence="8" type="ORF">SAMN05421760_10621</name>
</gene>
<dbReference type="InterPro" id="IPR016174">
    <property type="entry name" value="Di-haem_cyt_TM"/>
</dbReference>
<evidence type="ECO:0000259" key="7">
    <source>
        <dbReference type="Pfam" id="PF01292"/>
    </source>
</evidence>
<dbReference type="RefSeq" id="WP_054341866.1">
    <property type="nucleotide sequence ID" value="NZ_FTOE01000006.1"/>
</dbReference>
<evidence type="ECO:0000256" key="4">
    <source>
        <dbReference type="ARBA" id="ARBA00022989"/>
    </source>
</evidence>
<dbReference type="Pfam" id="PF01292">
    <property type="entry name" value="Ni_hydr_CYTB"/>
    <property type="match status" value="1"/>
</dbReference>
<dbReference type="EMBL" id="FTOE01000006">
    <property type="protein sequence ID" value="SIS84993.1"/>
    <property type="molecule type" value="Genomic_DNA"/>
</dbReference>
<dbReference type="STRING" id="619304.SAMN05421760_10621"/>
<name>A0A1N7MFW3_9GAMM</name>
<evidence type="ECO:0000313" key="9">
    <source>
        <dbReference type="Proteomes" id="UP000185999"/>
    </source>
</evidence>
<dbReference type="InterPro" id="IPR051542">
    <property type="entry name" value="Hydrogenase_cytochrome"/>
</dbReference>
<sequence>MNKQPVIWDPLIRIFHWSLSTAFLLNYWVLEEGDDLHEWVGYYVLAALALRLVWGFIGPDNARFRSFFPTPSKVRHHISAMLAGKEPLYEGHNPLGGAMIICLIVMMALTGISGWMMTTDALWGEEWVEEVHEIFANVSMLLVAVHIPVVVWFSKFGERNLIRQMITGRKADNIKKAFN</sequence>
<evidence type="ECO:0000256" key="3">
    <source>
        <dbReference type="ARBA" id="ARBA00022692"/>
    </source>
</evidence>
<keyword evidence="4 6" id="KW-1133">Transmembrane helix</keyword>
<dbReference type="GO" id="GO:0009055">
    <property type="term" value="F:electron transfer activity"/>
    <property type="evidence" value="ECO:0007669"/>
    <property type="project" value="InterPro"/>
</dbReference>
<evidence type="ECO:0000256" key="2">
    <source>
        <dbReference type="ARBA" id="ARBA00022475"/>
    </source>
</evidence>
<feature type="transmembrane region" description="Helical" evidence="6">
    <location>
        <begin position="40"/>
        <end position="57"/>
    </location>
</feature>
<evidence type="ECO:0000256" key="6">
    <source>
        <dbReference type="SAM" id="Phobius"/>
    </source>
</evidence>
<feature type="transmembrane region" description="Helical" evidence="6">
    <location>
        <begin position="95"/>
        <end position="114"/>
    </location>
</feature>
<protein>
    <submittedName>
        <fullName evidence="8">Cytochrome b</fullName>
    </submittedName>
</protein>
<accession>A0A1N7MFW3</accession>
<evidence type="ECO:0000256" key="5">
    <source>
        <dbReference type="ARBA" id="ARBA00023136"/>
    </source>
</evidence>
<dbReference type="AlphaFoldDB" id="A0A1N7MFW3"/>
<comment type="subcellular location">
    <subcellularLocation>
        <location evidence="1">Cell membrane</location>
        <topology evidence="1">Multi-pass membrane protein</topology>
    </subcellularLocation>
</comment>
<keyword evidence="3 6" id="KW-0812">Transmembrane</keyword>
<dbReference type="GO" id="GO:0022904">
    <property type="term" value="P:respiratory electron transport chain"/>
    <property type="evidence" value="ECO:0007669"/>
    <property type="project" value="InterPro"/>
</dbReference>
<evidence type="ECO:0000256" key="1">
    <source>
        <dbReference type="ARBA" id="ARBA00004651"/>
    </source>
</evidence>
<keyword evidence="9" id="KW-1185">Reference proteome</keyword>
<dbReference type="OrthoDB" id="196472at2"/>
<dbReference type="InterPro" id="IPR011577">
    <property type="entry name" value="Cyt_b561_bac/Ni-Hgenase"/>
</dbReference>
<dbReference type="Gene3D" id="1.20.950.20">
    <property type="entry name" value="Transmembrane di-heme cytochromes, Chain C"/>
    <property type="match status" value="1"/>
</dbReference>
<dbReference type="PANTHER" id="PTHR30485">
    <property type="entry name" value="NI/FE-HYDROGENASE 1 B-TYPE CYTOCHROME SUBUNIT"/>
    <property type="match status" value="1"/>
</dbReference>
<feature type="domain" description="Cytochrome b561 bacterial/Ni-hydrogenase" evidence="7">
    <location>
        <begin position="8"/>
        <end position="168"/>
    </location>
</feature>
<organism evidence="8 9">
    <name type="scientific">Neptunomonas antarctica</name>
    <dbReference type="NCBI Taxonomy" id="619304"/>
    <lineage>
        <taxon>Bacteria</taxon>
        <taxon>Pseudomonadati</taxon>
        <taxon>Pseudomonadota</taxon>
        <taxon>Gammaproteobacteria</taxon>
        <taxon>Oceanospirillales</taxon>
        <taxon>Oceanospirillaceae</taxon>
        <taxon>Neptunomonas</taxon>
    </lineage>
</organism>
<dbReference type="Proteomes" id="UP000185999">
    <property type="component" value="Unassembled WGS sequence"/>
</dbReference>
<dbReference type="PANTHER" id="PTHR30485:SF2">
    <property type="entry name" value="BLL0597 PROTEIN"/>
    <property type="match status" value="1"/>
</dbReference>
<keyword evidence="2" id="KW-1003">Cell membrane</keyword>
<feature type="transmembrane region" description="Helical" evidence="6">
    <location>
        <begin position="134"/>
        <end position="153"/>
    </location>
</feature>
<reference evidence="9" key="1">
    <citation type="submission" date="2017-01" db="EMBL/GenBank/DDBJ databases">
        <authorList>
            <person name="Varghese N."/>
            <person name="Submissions S."/>
        </authorList>
    </citation>
    <scope>NUCLEOTIDE SEQUENCE [LARGE SCALE GENOMIC DNA]</scope>
    <source>
        <strain evidence="9">DSM 22306</strain>
    </source>
</reference>
<dbReference type="GO" id="GO:0020037">
    <property type="term" value="F:heme binding"/>
    <property type="evidence" value="ECO:0007669"/>
    <property type="project" value="TreeGrafter"/>
</dbReference>
<dbReference type="SUPFAM" id="SSF81342">
    <property type="entry name" value="Transmembrane di-heme cytochromes"/>
    <property type="match status" value="1"/>
</dbReference>
<evidence type="ECO:0000313" key="8">
    <source>
        <dbReference type="EMBL" id="SIS84993.1"/>
    </source>
</evidence>
<proteinExistence type="predicted"/>
<feature type="transmembrane region" description="Helical" evidence="6">
    <location>
        <begin position="12"/>
        <end position="28"/>
    </location>
</feature>
<dbReference type="GO" id="GO:0005886">
    <property type="term" value="C:plasma membrane"/>
    <property type="evidence" value="ECO:0007669"/>
    <property type="project" value="UniProtKB-SubCell"/>
</dbReference>